<dbReference type="PROSITE" id="PS51294">
    <property type="entry name" value="HTH_MYB"/>
    <property type="match status" value="2"/>
</dbReference>
<dbReference type="InParanoid" id="A0A2R6PMI3"/>
<dbReference type="AlphaFoldDB" id="A0A2R6PMI3"/>
<dbReference type="InterPro" id="IPR015495">
    <property type="entry name" value="Myb_TF_plants"/>
</dbReference>
<feature type="domain" description="Myb-like" evidence="5">
    <location>
        <begin position="62"/>
        <end position="112"/>
    </location>
</feature>
<dbReference type="PANTHER" id="PTHR47994:SF5">
    <property type="entry name" value="F14D16.11-RELATED"/>
    <property type="match status" value="1"/>
</dbReference>
<comment type="caution">
    <text evidence="7">The sequence shown here is derived from an EMBL/GenBank/DDBJ whole genome shotgun (WGS) entry which is preliminary data.</text>
</comment>
<dbReference type="GO" id="GO:0005634">
    <property type="term" value="C:nucleus"/>
    <property type="evidence" value="ECO:0007669"/>
    <property type="project" value="UniProtKB-SubCell"/>
</dbReference>
<keyword evidence="2" id="KW-0677">Repeat</keyword>
<dbReference type="Gene3D" id="1.10.10.60">
    <property type="entry name" value="Homeodomain-like"/>
    <property type="match status" value="2"/>
</dbReference>
<feature type="domain" description="HTH myb-type" evidence="6">
    <location>
        <begin position="62"/>
        <end position="116"/>
    </location>
</feature>
<dbReference type="FunFam" id="1.10.10.60:FF:000001">
    <property type="entry name" value="MYB-related transcription factor"/>
    <property type="match status" value="1"/>
</dbReference>
<proteinExistence type="predicted"/>
<keyword evidence="3" id="KW-0238">DNA-binding</keyword>
<evidence type="ECO:0000259" key="6">
    <source>
        <dbReference type="PROSITE" id="PS51294"/>
    </source>
</evidence>
<dbReference type="InterPro" id="IPR009057">
    <property type="entry name" value="Homeodomain-like_sf"/>
</dbReference>
<dbReference type="GO" id="GO:0003677">
    <property type="term" value="F:DNA binding"/>
    <property type="evidence" value="ECO:0007669"/>
    <property type="project" value="UniProtKB-KW"/>
</dbReference>
<dbReference type="Proteomes" id="UP000241394">
    <property type="component" value="Chromosome LG24"/>
</dbReference>
<name>A0A2R6PMI3_ACTCC</name>
<dbReference type="Pfam" id="PF00249">
    <property type="entry name" value="Myb_DNA-binding"/>
    <property type="match status" value="2"/>
</dbReference>
<evidence type="ECO:0000313" key="7">
    <source>
        <dbReference type="EMBL" id="PSR93551.1"/>
    </source>
</evidence>
<dbReference type="EMBL" id="NKQK01000024">
    <property type="protein sequence ID" value="PSR93551.1"/>
    <property type="molecule type" value="Genomic_DNA"/>
</dbReference>
<dbReference type="Gramene" id="PSR93551">
    <property type="protein sequence ID" value="PSR93551"/>
    <property type="gene ID" value="CEY00_Acc28165"/>
</dbReference>
<dbReference type="InterPro" id="IPR001005">
    <property type="entry name" value="SANT/Myb"/>
</dbReference>
<keyword evidence="8" id="KW-1185">Reference proteome</keyword>
<dbReference type="PROSITE" id="PS50090">
    <property type="entry name" value="MYB_LIKE"/>
    <property type="match status" value="2"/>
</dbReference>
<evidence type="ECO:0000313" key="8">
    <source>
        <dbReference type="Proteomes" id="UP000241394"/>
    </source>
</evidence>
<feature type="domain" description="HTH myb-type" evidence="6">
    <location>
        <begin position="9"/>
        <end position="61"/>
    </location>
</feature>
<dbReference type="InterPro" id="IPR017930">
    <property type="entry name" value="Myb_dom"/>
</dbReference>
<feature type="domain" description="Myb-like" evidence="5">
    <location>
        <begin position="9"/>
        <end position="61"/>
    </location>
</feature>
<reference evidence="8" key="2">
    <citation type="journal article" date="2018" name="BMC Genomics">
        <title>A manually annotated Actinidia chinensis var. chinensis (kiwifruit) genome highlights the challenges associated with draft genomes and gene prediction in plants.</title>
        <authorList>
            <person name="Pilkington S.M."/>
            <person name="Crowhurst R."/>
            <person name="Hilario E."/>
            <person name="Nardozza S."/>
            <person name="Fraser L."/>
            <person name="Peng Y."/>
            <person name="Gunaseelan K."/>
            <person name="Simpson R."/>
            <person name="Tahir J."/>
            <person name="Deroles S.C."/>
            <person name="Templeton K."/>
            <person name="Luo Z."/>
            <person name="Davy M."/>
            <person name="Cheng C."/>
            <person name="McNeilage M."/>
            <person name="Scaglione D."/>
            <person name="Liu Y."/>
            <person name="Zhang Q."/>
            <person name="Datson P."/>
            <person name="De Silva N."/>
            <person name="Gardiner S.E."/>
            <person name="Bassett H."/>
            <person name="Chagne D."/>
            <person name="McCallum J."/>
            <person name="Dzierzon H."/>
            <person name="Deng C."/>
            <person name="Wang Y.Y."/>
            <person name="Barron L."/>
            <person name="Manako K."/>
            <person name="Bowen J."/>
            <person name="Foster T.M."/>
            <person name="Erridge Z.A."/>
            <person name="Tiffin H."/>
            <person name="Waite C.N."/>
            <person name="Davies K.M."/>
            <person name="Grierson E.P."/>
            <person name="Laing W.A."/>
            <person name="Kirk R."/>
            <person name="Chen X."/>
            <person name="Wood M."/>
            <person name="Montefiori M."/>
            <person name="Brummell D.A."/>
            <person name="Schwinn K.E."/>
            <person name="Catanach A."/>
            <person name="Fullerton C."/>
            <person name="Li D."/>
            <person name="Meiyalaghan S."/>
            <person name="Nieuwenhuizen N."/>
            <person name="Read N."/>
            <person name="Prakash R."/>
            <person name="Hunter D."/>
            <person name="Zhang H."/>
            <person name="McKenzie M."/>
            <person name="Knabel M."/>
            <person name="Harris A."/>
            <person name="Allan A.C."/>
            <person name="Gleave A."/>
            <person name="Chen A."/>
            <person name="Janssen B.J."/>
            <person name="Plunkett B."/>
            <person name="Ampomah-Dwamena C."/>
            <person name="Voogd C."/>
            <person name="Leif D."/>
            <person name="Lafferty D."/>
            <person name="Souleyre E.J.F."/>
            <person name="Varkonyi-Gasic E."/>
            <person name="Gambi F."/>
            <person name="Hanley J."/>
            <person name="Yao J.L."/>
            <person name="Cheung J."/>
            <person name="David K.M."/>
            <person name="Warren B."/>
            <person name="Marsh K."/>
            <person name="Snowden K.C."/>
            <person name="Lin-Wang K."/>
            <person name="Brian L."/>
            <person name="Martinez-Sanchez M."/>
            <person name="Wang M."/>
            <person name="Ileperuma N."/>
            <person name="Macnee N."/>
            <person name="Campin R."/>
            <person name="McAtee P."/>
            <person name="Drummond R.S.M."/>
            <person name="Espley R.V."/>
            <person name="Ireland H.S."/>
            <person name="Wu R."/>
            <person name="Atkinson R.G."/>
            <person name="Karunairetnam S."/>
            <person name="Bulley S."/>
            <person name="Chunkath S."/>
            <person name="Hanley Z."/>
            <person name="Storey R."/>
            <person name="Thrimawithana A.H."/>
            <person name="Thomson S."/>
            <person name="David C."/>
            <person name="Testolin R."/>
            <person name="Huang H."/>
            <person name="Hellens R.P."/>
            <person name="Schaffer R.J."/>
        </authorList>
    </citation>
    <scope>NUCLEOTIDE SEQUENCE [LARGE SCALE GENOMIC DNA]</scope>
    <source>
        <strain evidence="8">cv. Red5</strain>
    </source>
</reference>
<evidence type="ECO:0000256" key="4">
    <source>
        <dbReference type="ARBA" id="ARBA00023242"/>
    </source>
</evidence>
<dbReference type="OMA" id="AWEKLMG"/>
<evidence type="ECO:0000256" key="1">
    <source>
        <dbReference type="ARBA" id="ARBA00004123"/>
    </source>
</evidence>
<evidence type="ECO:0000256" key="2">
    <source>
        <dbReference type="ARBA" id="ARBA00022737"/>
    </source>
</evidence>
<dbReference type="SMART" id="SM00717">
    <property type="entry name" value="SANT"/>
    <property type="match status" value="2"/>
</dbReference>
<reference evidence="7 8" key="1">
    <citation type="submission" date="2017-07" db="EMBL/GenBank/DDBJ databases">
        <title>An improved, manually edited Actinidia chinensis var. chinensis (kiwifruit) genome highlights the challenges associated with draft genomes and gene prediction in plants.</title>
        <authorList>
            <person name="Pilkington S."/>
            <person name="Crowhurst R."/>
            <person name="Hilario E."/>
            <person name="Nardozza S."/>
            <person name="Fraser L."/>
            <person name="Peng Y."/>
            <person name="Gunaseelan K."/>
            <person name="Simpson R."/>
            <person name="Tahir J."/>
            <person name="Deroles S."/>
            <person name="Templeton K."/>
            <person name="Luo Z."/>
            <person name="Davy M."/>
            <person name="Cheng C."/>
            <person name="Mcneilage M."/>
            <person name="Scaglione D."/>
            <person name="Liu Y."/>
            <person name="Zhang Q."/>
            <person name="Datson P."/>
            <person name="De Silva N."/>
            <person name="Gardiner S."/>
            <person name="Bassett H."/>
            <person name="Chagne D."/>
            <person name="Mccallum J."/>
            <person name="Dzierzon H."/>
            <person name="Deng C."/>
            <person name="Wang Y.-Y."/>
            <person name="Barron N."/>
            <person name="Manako K."/>
            <person name="Bowen J."/>
            <person name="Foster T."/>
            <person name="Erridge Z."/>
            <person name="Tiffin H."/>
            <person name="Waite C."/>
            <person name="Davies K."/>
            <person name="Grierson E."/>
            <person name="Laing W."/>
            <person name="Kirk R."/>
            <person name="Chen X."/>
            <person name="Wood M."/>
            <person name="Montefiori M."/>
            <person name="Brummell D."/>
            <person name="Schwinn K."/>
            <person name="Catanach A."/>
            <person name="Fullerton C."/>
            <person name="Li D."/>
            <person name="Meiyalaghan S."/>
            <person name="Nieuwenhuizen N."/>
            <person name="Read N."/>
            <person name="Prakash R."/>
            <person name="Hunter D."/>
            <person name="Zhang H."/>
            <person name="Mckenzie M."/>
            <person name="Knabel M."/>
            <person name="Harris A."/>
            <person name="Allan A."/>
            <person name="Chen A."/>
            <person name="Janssen B."/>
            <person name="Plunkett B."/>
            <person name="Dwamena C."/>
            <person name="Voogd C."/>
            <person name="Leif D."/>
            <person name="Lafferty D."/>
            <person name="Souleyre E."/>
            <person name="Varkonyi-Gasic E."/>
            <person name="Gambi F."/>
            <person name="Hanley J."/>
            <person name="Yao J.-L."/>
            <person name="Cheung J."/>
            <person name="David K."/>
            <person name="Warren B."/>
            <person name="Marsh K."/>
            <person name="Snowden K."/>
            <person name="Lin-Wang K."/>
            <person name="Brian L."/>
            <person name="Martinez-Sanchez M."/>
            <person name="Wang M."/>
            <person name="Ileperuma N."/>
            <person name="Macnee N."/>
            <person name="Campin R."/>
            <person name="Mcatee P."/>
            <person name="Drummond R."/>
            <person name="Espley R."/>
            <person name="Ireland H."/>
            <person name="Wu R."/>
            <person name="Atkinson R."/>
            <person name="Karunairetnam S."/>
            <person name="Bulley S."/>
            <person name="Chunkath S."/>
            <person name="Hanley Z."/>
            <person name="Storey R."/>
            <person name="Thrimawithana A."/>
            <person name="Thomson S."/>
            <person name="David C."/>
            <person name="Testolin R."/>
        </authorList>
    </citation>
    <scope>NUCLEOTIDE SEQUENCE [LARGE SCALE GENOMIC DNA]</scope>
    <source>
        <strain evidence="8">cv. Red5</strain>
        <tissue evidence="7">Young leaf</tissue>
    </source>
</reference>
<sequence length="320" mass="35761">MGRSPCCHESGLKKGPWTPEEDSKLVDFINNNGHGSWTALPKRAGLNRCGKSCRLRWTNYLRPDIKRGKFSDEEEQIIINLHSVLGNKWSKIAAHLSGRTDNEVKNYWNTHMRKKLIQNGIDPKTHKPLPNLNLLANLSQLLSPSTFGNLMSPLDNVSQLAKIQLLQTMVQLINPPPLPNVLETSLLGSHNISKFEGINDLPQPQALFDFPNLGVNPHQLLNNFPNVADSVALFEGGFQLPEGFVSLNSDYCGDERENVNALPALVSACGESSVNQTEESKKMNPIYDSTHYSPTSNMFEATWEKFLDDEANAPWKYILA</sequence>
<accession>A0A2R6PMI3</accession>
<gene>
    <name evidence="7" type="ORF">CEY00_Acc28165</name>
</gene>
<comment type="subcellular location">
    <subcellularLocation>
        <location evidence="1">Nucleus</location>
    </subcellularLocation>
</comment>
<evidence type="ECO:0000256" key="3">
    <source>
        <dbReference type="ARBA" id="ARBA00023125"/>
    </source>
</evidence>
<dbReference type="CDD" id="cd00167">
    <property type="entry name" value="SANT"/>
    <property type="match status" value="2"/>
</dbReference>
<dbReference type="PANTHER" id="PTHR47994">
    <property type="entry name" value="F14D16.11-RELATED"/>
    <property type="match status" value="1"/>
</dbReference>
<dbReference type="FunFam" id="1.10.10.60:FF:000349">
    <property type="entry name" value="Transcription factor MYB39"/>
    <property type="match status" value="1"/>
</dbReference>
<keyword evidence="4" id="KW-0539">Nucleus</keyword>
<evidence type="ECO:0000259" key="5">
    <source>
        <dbReference type="PROSITE" id="PS50090"/>
    </source>
</evidence>
<dbReference type="SUPFAM" id="SSF46689">
    <property type="entry name" value="Homeodomain-like"/>
    <property type="match status" value="1"/>
</dbReference>
<dbReference type="OrthoDB" id="2143914at2759"/>
<protein>
    <submittedName>
        <fullName evidence="7">Transcription factor like</fullName>
    </submittedName>
</protein>
<organism evidence="7 8">
    <name type="scientific">Actinidia chinensis var. chinensis</name>
    <name type="common">Chinese soft-hair kiwi</name>
    <dbReference type="NCBI Taxonomy" id="1590841"/>
    <lineage>
        <taxon>Eukaryota</taxon>
        <taxon>Viridiplantae</taxon>
        <taxon>Streptophyta</taxon>
        <taxon>Embryophyta</taxon>
        <taxon>Tracheophyta</taxon>
        <taxon>Spermatophyta</taxon>
        <taxon>Magnoliopsida</taxon>
        <taxon>eudicotyledons</taxon>
        <taxon>Gunneridae</taxon>
        <taxon>Pentapetalae</taxon>
        <taxon>asterids</taxon>
        <taxon>Ericales</taxon>
        <taxon>Actinidiaceae</taxon>
        <taxon>Actinidia</taxon>
    </lineage>
</organism>